<evidence type="ECO:0000259" key="1">
    <source>
        <dbReference type="Pfam" id="PF10354"/>
    </source>
</evidence>
<sequence>MGKKKEKKIQHYSSSQKILLVGEGNFSFSACLAKAFGSATNMVATCLHSKDALRRKHQSSGPHLAELKSRGCLVLYEINVCDMNQNPSLMSMKFDVIIFNFPHAGHCGLNETDRLLIE</sequence>
<evidence type="ECO:0000313" key="3">
    <source>
        <dbReference type="Proteomes" id="UP000237347"/>
    </source>
</evidence>
<feature type="domain" description="25S rRNA (uridine-N(3))-methyltransferase BMT5-like" evidence="1">
    <location>
        <begin position="19"/>
        <end position="107"/>
    </location>
</feature>
<dbReference type="GO" id="GO:0005737">
    <property type="term" value="C:cytoplasm"/>
    <property type="evidence" value="ECO:0007669"/>
    <property type="project" value="TreeGrafter"/>
</dbReference>
<dbReference type="GO" id="GO:0070475">
    <property type="term" value="P:rRNA base methylation"/>
    <property type="evidence" value="ECO:0007669"/>
    <property type="project" value="InterPro"/>
</dbReference>
<evidence type="ECO:0000313" key="2">
    <source>
        <dbReference type="EMBL" id="KAK7817135.1"/>
    </source>
</evidence>
<dbReference type="Proteomes" id="UP000237347">
    <property type="component" value="Unassembled WGS sequence"/>
</dbReference>
<dbReference type="Pfam" id="PF10354">
    <property type="entry name" value="BMT5-like"/>
    <property type="match status" value="1"/>
</dbReference>
<dbReference type="PANTHER" id="PTHR11538:SF64">
    <property type="entry name" value="25S RRNA (URIDINE-N(3))-METHYLTRANSFERASE BMT5-LIKE DOMAIN-CONTAINING PROTEIN"/>
    <property type="match status" value="1"/>
</dbReference>
<accession>A0AAW0IRJ4</accession>
<protein>
    <recommendedName>
        <fullName evidence="1">25S rRNA (uridine-N(3))-methyltransferase BMT5-like domain-containing protein</fullName>
    </recommendedName>
</protein>
<comment type="caution">
    <text evidence="2">The sequence shown here is derived from an EMBL/GenBank/DDBJ whole genome shotgun (WGS) entry which is preliminary data.</text>
</comment>
<dbReference type="InterPro" id="IPR019446">
    <property type="entry name" value="BMT5-like"/>
</dbReference>
<dbReference type="PANTHER" id="PTHR11538">
    <property type="entry name" value="PHENYLALANYL-TRNA SYNTHETASE"/>
    <property type="match status" value="1"/>
</dbReference>
<name>A0AAW0IRJ4_QUESU</name>
<organism evidence="2 3">
    <name type="scientific">Quercus suber</name>
    <name type="common">Cork oak</name>
    <dbReference type="NCBI Taxonomy" id="58331"/>
    <lineage>
        <taxon>Eukaryota</taxon>
        <taxon>Viridiplantae</taxon>
        <taxon>Streptophyta</taxon>
        <taxon>Embryophyta</taxon>
        <taxon>Tracheophyta</taxon>
        <taxon>Spermatophyta</taxon>
        <taxon>Magnoliopsida</taxon>
        <taxon>eudicotyledons</taxon>
        <taxon>Gunneridae</taxon>
        <taxon>Pentapetalae</taxon>
        <taxon>rosids</taxon>
        <taxon>fabids</taxon>
        <taxon>Fagales</taxon>
        <taxon>Fagaceae</taxon>
        <taxon>Quercus</taxon>
    </lineage>
</organism>
<dbReference type="GO" id="GO:0070042">
    <property type="term" value="F:rRNA (uridine-N3-)-methyltransferase activity"/>
    <property type="evidence" value="ECO:0007669"/>
    <property type="project" value="InterPro"/>
</dbReference>
<reference evidence="2 3" key="1">
    <citation type="journal article" date="2018" name="Sci. Data">
        <title>The draft genome sequence of cork oak.</title>
        <authorList>
            <person name="Ramos A.M."/>
            <person name="Usie A."/>
            <person name="Barbosa P."/>
            <person name="Barros P.M."/>
            <person name="Capote T."/>
            <person name="Chaves I."/>
            <person name="Simoes F."/>
            <person name="Abreu I."/>
            <person name="Carrasquinho I."/>
            <person name="Faro C."/>
            <person name="Guimaraes J.B."/>
            <person name="Mendonca D."/>
            <person name="Nobrega F."/>
            <person name="Rodrigues L."/>
            <person name="Saibo N.J.M."/>
            <person name="Varela M.C."/>
            <person name="Egas C."/>
            <person name="Matos J."/>
            <person name="Miguel C.M."/>
            <person name="Oliveira M.M."/>
            <person name="Ricardo C.P."/>
            <person name="Goncalves S."/>
        </authorList>
    </citation>
    <scope>NUCLEOTIDE SEQUENCE [LARGE SCALE GENOMIC DNA]</scope>
    <source>
        <strain evidence="3">cv. HL8</strain>
    </source>
</reference>
<keyword evidence="3" id="KW-1185">Reference proteome</keyword>
<gene>
    <name evidence="2" type="ORF">CFP56_043257</name>
</gene>
<dbReference type="EMBL" id="PKMF04000899">
    <property type="protein sequence ID" value="KAK7817135.1"/>
    <property type="molecule type" value="Genomic_DNA"/>
</dbReference>
<proteinExistence type="predicted"/>
<dbReference type="AlphaFoldDB" id="A0AAW0IRJ4"/>